<name>A0A2H9TLD1_9FUNG</name>
<gene>
    <name evidence="1" type="ORF">PSACC_01603</name>
</gene>
<dbReference type="AlphaFoldDB" id="A0A2H9TLD1"/>
<dbReference type="EMBL" id="MTSL01000114">
    <property type="protein sequence ID" value="PJF18578.1"/>
    <property type="molecule type" value="Genomic_DNA"/>
</dbReference>
<evidence type="ECO:0000313" key="1">
    <source>
        <dbReference type="EMBL" id="PJF18578.1"/>
    </source>
</evidence>
<organism evidence="1 2">
    <name type="scientific">Paramicrosporidium saccamoebae</name>
    <dbReference type="NCBI Taxonomy" id="1246581"/>
    <lineage>
        <taxon>Eukaryota</taxon>
        <taxon>Fungi</taxon>
        <taxon>Fungi incertae sedis</taxon>
        <taxon>Cryptomycota</taxon>
        <taxon>Cryptomycota incertae sedis</taxon>
        <taxon>Paramicrosporidium</taxon>
    </lineage>
</organism>
<reference evidence="1 2" key="1">
    <citation type="submission" date="2016-10" db="EMBL/GenBank/DDBJ databases">
        <title>The genome of Paramicrosporidium saccamoebae is the missing link in understanding Cryptomycota and Microsporidia evolution.</title>
        <authorList>
            <person name="Quandt C.A."/>
            <person name="Beaudet D."/>
            <person name="Corsaro D."/>
            <person name="Michel R."/>
            <person name="Corradi N."/>
            <person name="James T."/>
        </authorList>
    </citation>
    <scope>NUCLEOTIDE SEQUENCE [LARGE SCALE GENOMIC DNA]</scope>
    <source>
        <strain evidence="1 2">KSL3</strain>
    </source>
</reference>
<dbReference type="Proteomes" id="UP000240830">
    <property type="component" value="Unassembled WGS sequence"/>
</dbReference>
<keyword evidence="2" id="KW-1185">Reference proteome</keyword>
<proteinExistence type="predicted"/>
<comment type="caution">
    <text evidence="1">The sequence shown here is derived from an EMBL/GenBank/DDBJ whole genome shotgun (WGS) entry which is preliminary data.</text>
</comment>
<evidence type="ECO:0000313" key="2">
    <source>
        <dbReference type="Proteomes" id="UP000240830"/>
    </source>
</evidence>
<sequence length="117" mass="13348">MTNPIFERYFQRAAMLTSKTFDAPRSCIFRKHHAMWSALGDAKPSSVPTAELVERVGDRACHHVLWLKDDGVALRDSTSYRDGKRGGLYTRRNELAVKDYMNRVHKVMSRLHAAAAE</sequence>
<protein>
    <submittedName>
        <fullName evidence="1">Uncharacterized protein</fullName>
    </submittedName>
</protein>
<accession>A0A2H9TLD1</accession>